<evidence type="ECO:0000256" key="1">
    <source>
        <dbReference type="ARBA" id="ARBA00023002"/>
    </source>
</evidence>
<organism evidence="3 4">
    <name type="scientific">Isachenkonia alkalipeptolytica</name>
    <dbReference type="NCBI Taxonomy" id="2565777"/>
    <lineage>
        <taxon>Bacteria</taxon>
        <taxon>Bacillati</taxon>
        <taxon>Bacillota</taxon>
        <taxon>Clostridia</taxon>
        <taxon>Eubacteriales</taxon>
        <taxon>Clostridiaceae</taxon>
        <taxon>Isachenkonia</taxon>
    </lineage>
</organism>
<dbReference type="PANTHER" id="PTHR43854:SF1">
    <property type="entry name" value="INDOLEPYRUVATE OXIDOREDUCTASE SUBUNIT IORB"/>
    <property type="match status" value="1"/>
</dbReference>
<dbReference type="Gene3D" id="3.40.920.10">
    <property type="entry name" value="Pyruvate-ferredoxin oxidoreductase, PFOR, domain III"/>
    <property type="match status" value="1"/>
</dbReference>
<dbReference type="AlphaFoldDB" id="A0AA43XN78"/>
<feature type="domain" description="Pyruvate/ketoisovalerate oxidoreductase catalytic" evidence="2">
    <location>
        <begin position="13"/>
        <end position="189"/>
    </location>
</feature>
<proteinExistence type="predicted"/>
<name>A0AA43XN78_9CLOT</name>
<dbReference type="InterPro" id="IPR052198">
    <property type="entry name" value="IorB_Oxidoreductase"/>
</dbReference>
<dbReference type="GO" id="GO:0016903">
    <property type="term" value="F:oxidoreductase activity, acting on the aldehyde or oxo group of donors"/>
    <property type="evidence" value="ECO:0007669"/>
    <property type="project" value="InterPro"/>
</dbReference>
<dbReference type="InterPro" id="IPR019752">
    <property type="entry name" value="Pyrv/ketoisovalerate_OxRed_cat"/>
</dbReference>
<dbReference type="PANTHER" id="PTHR43854">
    <property type="entry name" value="INDOLEPYRUVATE OXIDOREDUCTASE SUBUNIT IORB"/>
    <property type="match status" value="1"/>
</dbReference>
<dbReference type="Proteomes" id="UP000449710">
    <property type="component" value="Unassembled WGS sequence"/>
</dbReference>
<protein>
    <submittedName>
        <fullName evidence="3">Indolepyruvate oxidoreductase subunit beta</fullName>
    </submittedName>
</protein>
<evidence type="ECO:0000313" key="3">
    <source>
        <dbReference type="EMBL" id="NBG89647.1"/>
    </source>
</evidence>
<dbReference type="EMBL" id="SUMG01000039">
    <property type="protein sequence ID" value="NBG89647.1"/>
    <property type="molecule type" value="Genomic_DNA"/>
</dbReference>
<dbReference type="RefSeq" id="WP_160723523.1">
    <property type="nucleotide sequence ID" value="NZ_SUMG01000039.1"/>
</dbReference>
<keyword evidence="1" id="KW-0560">Oxidoreductase</keyword>
<gene>
    <name evidence="3" type="ORF">ISALK_14270</name>
</gene>
<dbReference type="SUPFAM" id="SSF53323">
    <property type="entry name" value="Pyruvate-ferredoxin oxidoreductase, PFOR, domain III"/>
    <property type="match status" value="1"/>
</dbReference>
<reference evidence="3 4" key="1">
    <citation type="submission" date="2019-04" db="EMBL/GenBank/DDBJ databases">
        <title>Isachenkonia alkalipeptolytica gen. nov. sp. nov. a new anaerobic, alkiliphilic organothrophic bacterium capable to reduce synthesized ferrihydrite isolated from a soda lake.</title>
        <authorList>
            <person name="Toshchakov S.V."/>
            <person name="Zavarzina D.G."/>
            <person name="Zhilina T.N."/>
            <person name="Kostrikina N.A."/>
            <person name="Kublanov I.V."/>
        </authorList>
    </citation>
    <scope>NUCLEOTIDE SEQUENCE [LARGE SCALE GENOMIC DNA]</scope>
    <source>
        <strain evidence="3 4">Z-1701</strain>
    </source>
</reference>
<dbReference type="NCBIfam" id="NF005325">
    <property type="entry name" value="PRK06853.1-5"/>
    <property type="match status" value="1"/>
</dbReference>
<evidence type="ECO:0000313" key="4">
    <source>
        <dbReference type="Proteomes" id="UP000449710"/>
    </source>
</evidence>
<dbReference type="InterPro" id="IPR002869">
    <property type="entry name" value="Pyrv_flavodox_OxRed_cen"/>
</dbReference>
<comment type="caution">
    <text evidence="3">The sequence shown here is derived from an EMBL/GenBank/DDBJ whole genome shotgun (WGS) entry which is preliminary data.</text>
</comment>
<dbReference type="Pfam" id="PF01558">
    <property type="entry name" value="POR"/>
    <property type="match status" value="1"/>
</dbReference>
<accession>A0AA43XN78</accession>
<evidence type="ECO:0000259" key="2">
    <source>
        <dbReference type="Pfam" id="PF01558"/>
    </source>
</evidence>
<sequence>MEKTKNVLLVGVGGQGIILASKILSQGLISAGYDVKMSEVHGMAQRGGSVTTQVRFGEDVHSPIIGKGQADIIVAFEKMEAYRWLGYLKPDGIAVVNDYAIPSAPTLSGNVPYPETILDDIAAVVKNLTVVKAADIAVGLGNIKAQNIVLLGALLKAMAIDDINWEEVLVKNVKDKFVPLNKKALAEGMKKV</sequence>
<keyword evidence="4" id="KW-1185">Reference proteome</keyword>